<reference evidence="2" key="1">
    <citation type="submission" date="2020-05" db="EMBL/GenBank/DDBJ databases">
        <title>Mycena genomes resolve the evolution of fungal bioluminescence.</title>
        <authorList>
            <person name="Tsai I.J."/>
        </authorList>
    </citation>
    <scope>NUCLEOTIDE SEQUENCE</scope>
    <source>
        <strain evidence="2">160909Yilan</strain>
    </source>
</reference>
<name>A0A8H6Y8A8_9AGAR</name>
<organism evidence="2 3">
    <name type="scientific">Mycena sanguinolenta</name>
    <dbReference type="NCBI Taxonomy" id="230812"/>
    <lineage>
        <taxon>Eukaryota</taxon>
        <taxon>Fungi</taxon>
        <taxon>Dikarya</taxon>
        <taxon>Basidiomycota</taxon>
        <taxon>Agaricomycotina</taxon>
        <taxon>Agaricomycetes</taxon>
        <taxon>Agaricomycetidae</taxon>
        <taxon>Agaricales</taxon>
        <taxon>Marasmiineae</taxon>
        <taxon>Mycenaceae</taxon>
        <taxon>Mycena</taxon>
    </lineage>
</organism>
<accession>A0A8H6Y8A8</accession>
<sequence>MSFDAFGDDVLLEILFFCDISTVLAVSAARIHSHRINKSLRRLALWKQLWLSLVLDPRFRDTLELPPPDREKFECLSTEALIAIVKNAVAGPGSLWEESSYVTMTSFQIPLDYMEDSPECHLLLGARYFLLHSRTQHTLCIYDVWSARHVWECPVQGRTLFQVDLVPGGAIARIFFVQTVDHFNTYMLHVEEVNLTTGESHEVFNFSIDRIVLGITLRPCAIVGDFLLATLLLSSSVFVLINWRASTFVSFNGLSHVRLIPGYILSTHEVTFPPSARGHILAATALEVFSDRWQPLTGDGTGLAAQVKAGSVSITFNSSNITTWKGLEYSGRPIRSEMVSVARNALHAGAYDISLSGLQFLEPPPPPRRVTLMERIGNRILSMAGTARRGKACPVLTQVTLAPAQAVLCYRFTPAVSAAGEACSLRLVSIRHVSHPSQAHCVRAIVGPSHSNSITVVYRERKRTVADAS</sequence>
<dbReference type="AlphaFoldDB" id="A0A8H6Y8A8"/>
<keyword evidence="1" id="KW-0812">Transmembrane</keyword>
<keyword evidence="1" id="KW-1133">Transmembrane helix</keyword>
<keyword evidence="1" id="KW-0472">Membrane</keyword>
<dbReference type="EMBL" id="JACAZH010000012">
    <property type="protein sequence ID" value="KAF7353435.1"/>
    <property type="molecule type" value="Genomic_DNA"/>
</dbReference>
<gene>
    <name evidence="2" type="ORF">MSAN_01532700</name>
</gene>
<feature type="transmembrane region" description="Helical" evidence="1">
    <location>
        <begin position="220"/>
        <end position="243"/>
    </location>
</feature>
<dbReference type="Proteomes" id="UP000623467">
    <property type="component" value="Unassembled WGS sequence"/>
</dbReference>
<evidence type="ECO:0000313" key="3">
    <source>
        <dbReference type="Proteomes" id="UP000623467"/>
    </source>
</evidence>
<protein>
    <recommendedName>
        <fullName evidence="4">F-box domain-containing protein</fullName>
    </recommendedName>
</protein>
<keyword evidence="3" id="KW-1185">Reference proteome</keyword>
<proteinExistence type="predicted"/>
<evidence type="ECO:0008006" key="4">
    <source>
        <dbReference type="Google" id="ProtNLM"/>
    </source>
</evidence>
<evidence type="ECO:0000313" key="2">
    <source>
        <dbReference type="EMBL" id="KAF7353435.1"/>
    </source>
</evidence>
<feature type="transmembrane region" description="Helical" evidence="1">
    <location>
        <begin position="12"/>
        <end position="32"/>
    </location>
</feature>
<evidence type="ECO:0000256" key="1">
    <source>
        <dbReference type="SAM" id="Phobius"/>
    </source>
</evidence>
<dbReference type="OrthoDB" id="3202382at2759"/>
<comment type="caution">
    <text evidence="2">The sequence shown here is derived from an EMBL/GenBank/DDBJ whole genome shotgun (WGS) entry which is preliminary data.</text>
</comment>